<evidence type="ECO:0008006" key="3">
    <source>
        <dbReference type="Google" id="ProtNLM"/>
    </source>
</evidence>
<proteinExistence type="predicted"/>
<sequence length="109" mass="12187">MKSSAFCVVLELNEFFYLAALPKNPLLRSNFPFSFKRVQFPVTVSVCYAMTVNKAQGQTLRVVGVYLSTDCFAHGQLYVAFSRVSSPRNLFVYTPAKPTSNVVYTEALS</sequence>
<dbReference type="EMBL" id="CAVLGL010000046">
    <property type="protein sequence ID" value="CAK1582693.1"/>
    <property type="molecule type" value="Genomic_DNA"/>
</dbReference>
<dbReference type="GO" id="GO:0005657">
    <property type="term" value="C:replication fork"/>
    <property type="evidence" value="ECO:0007669"/>
    <property type="project" value="TreeGrafter"/>
</dbReference>
<dbReference type="Gene3D" id="3.40.50.300">
    <property type="entry name" value="P-loop containing nucleotide triphosphate hydrolases"/>
    <property type="match status" value="1"/>
</dbReference>
<dbReference type="CDD" id="cd18809">
    <property type="entry name" value="SF1_C_RecD"/>
    <property type="match status" value="1"/>
</dbReference>
<evidence type="ECO:0000313" key="1">
    <source>
        <dbReference type="EMBL" id="CAK1582693.1"/>
    </source>
</evidence>
<accession>A0AAV1KJ46</accession>
<comment type="caution">
    <text evidence="1">The sequence shown here is derived from an EMBL/GenBank/DDBJ whole genome shotgun (WGS) entry which is preliminary data.</text>
</comment>
<gene>
    <name evidence="1" type="ORF">PARMNEM_LOCUS4191</name>
</gene>
<dbReference type="AlphaFoldDB" id="A0AAV1KJ46"/>
<evidence type="ECO:0000313" key="2">
    <source>
        <dbReference type="Proteomes" id="UP001314205"/>
    </source>
</evidence>
<dbReference type="PANTHER" id="PTHR23274:SF51">
    <property type="entry name" value="OS03G0423850 PROTEIN"/>
    <property type="match status" value="1"/>
</dbReference>
<dbReference type="InterPro" id="IPR027417">
    <property type="entry name" value="P-loop_NTPase"/>
</dbReference>
<dbReference type="Proteomes" id="UP001314205">
    <property type="component" value="Unassembled WGS sequence"/>
</dbReference>
<dbReference type="GO" id="GO:0006260">
    <property type="term" value="P:DNA replication"/>
    <property type="evidence" value="ECO:0007669"/>
    <property type="project" value="TreeGrafter"/>
</dbReference>
<keyword evidence="2" id="KW-1185">Reference proteome</keyword>
<name>A0AAV1KJ46_9NEOP</name>
<dbReference type="PANTHER" id="PTHR23274">
    <property type="entry name" value="DNA HELICASE-RELATED"/>
    <property type="match status" value="1"/>
</dbReference>
<dbReference type="SUPFAM" id="SSF52540">
    <property type="entry name" value="P-loop containing nucleoside triphosphate hydrolases"/>
    <property type="match status" value="1"/>
</dbReference>
<protein>
    <recommendedName>
        <fullName evidence="3">ATP-dependent DNA helicase PIF1</fullName>
    </recommendedName>
</protein>
<organism evidence="1 2">
    <name type="scientific">Parnassius mnemosyne</name>
    <name type="common">clouded apollo</name>
    <dbReference type="NCBI Taxonomy" id="213953"/>
    <lineage>
        <taxon>Eukaryota</taxon>
        <taxon>Metazoa</taxon>
        <taxon>Ecdysozoa</taxon>
        <taxon>Arthropoda</taxon>
        <taxon>Hexapoda</taxon>
        <taxon>Insecta</taxon>
        <taxon>Pterygota</taxon>
        <taxon>Neoptera</taxon>
        <taxon>Endopterygota</taxon>
        <taxon>Lepidoptera</taxon>
        <taxon>Glossata</taxon>
        <taxon>Ditrysia</taxon>
        <taxon>Papilionoidea</taxon>
        <taxon>Papilionidae</taxon>
        <taxon>Parnassiinae</taxon>
        <taxon>Parnassini</taxon>
        <taxon>Parnassius</taxon>
        <taxon>Driopa</taxon>
    </lineage>
</organism>
<reference evidence="1 2" key="1">
    <citation type="submission" date="2023-11" db="EMBL/GenBank/DDBJ databases">
        <authorList>
            <person name="Hedman E."/>
            <person name="Englund M."/>
            <person name="Stromberg M."/>
            <person name="Nyberg Akerstrom W."/>
            <person name="Nylinder S."/>
            <person name="Jareborg N."/>
            <person name="Kallberg Y."/>
            <person name="Kronander E."/>
        </authorList>
    </citation>
    <scope>NUCLEOTIDE SEQUENCE [LARGE SCALE GENOMIC DNA]</scope>
</reference>